<evidence type="ECO:0008006" key="3">
    <source>
        <dbReference type="Google" id="ProtNLM"/>
    </source>
</evidence>
<name>A0ABQ8GPD3_9PEZI</name>
<gene>
    <name evidence="1" type="ORF">B0J12DRAFT_335373</name>
</gene>
<organism evidence="1 2">
    <name type="scientific">Macrophomina phaseolina</name>
    <dbReference type="NCBI Taxonomy" id="35725"/>
    <lineage>
        <taxon>Eukaryota</taxon>
        <taxon>Fungi</taxon>
        <taxon>Dikarya</taxon>
        <taxon>Ascomycota</taxon>
        <taxon>Pezizomycotina</taxon>
        <taxon>Dothideomycetes</taxon>
        <taxon>Dothideomycetes incertae sedis</taxon>
        <taxon>Botryosphaeriales</taxon>
        <taxon>Botryosphaeriaceae</taxon>
        <taxon>Macrophomina</taxon>
    </lineage>
</organism>
<protein>
    <recommendedName>
        <fullName evidence="3">Secreted protein</fullName>
    </recommendedName>
</protein>
<comment type="caution">
    <text evidence="1">The sequence shown here is derived from an EMBL/GenBank/DDBJ whole genome shotgun (WGS) entry which is preliminary data.</text>
</comment>
<evidence type="ECO:0000313" key="1">
    <source>
        <dbReference type="EMBL" id="KAH7060473.1"/>
    </source>
</evidence>
<proteinExistence type="predicted"/>
<dbReference type="Proteomes" id="UP000774617">
    <property type="component" value="Unassembled WGS sequence"/>
</dbReference>
<reference evidence="1 2" key="1">
    <citation type="journal article" date="2021" name="Nat. Commun.">
        <title>Genetic determinants of endophytism in the Arabidopsis root mycobiome.</title>
        <authorList>
            <person name="Mesny F."/>
            <person name="Miyauchi S."/>
            <person name="Thiergart T."/>
            <person name="Pickel B."/>
            <person name="Atanasova L."/>
            <person name="Karlsson M."/>
            <person name="Huettel B."/>
            <person name="Barry K.W."/>
            <person name="Haridas S."/>
            <person name="Chen C."/>
            <person name="Bauer D."/>
            <person name="Andreopoulos W."/>
            <person name="Pangilinan J."/>
            <person name="LaButti K."/>
            <person name="Riley R."/>
            <person name="Lipzen A."/>
            <person name="Clum A."/>
            <person name="Drula E."/>
            <person name="Henrissat B."/>
            <person name="Kohler A."/>
            <person name="Grigoriev I.V."/>
            <person name="Martin F.M."/>
            <person name="Hacquard S."/>
        </authorList>
    </citation>
    <scope>NUCLEOTIDE SEQUENCE [LARGE SCALE GENOMIC DNA]</scope>
    <source>
        <strain evidence="1 2">MPI-SDFR-AT-0080</strain>
    </source>
</reference>
<dbReference type="EMBL" id="JAGTJR010000005">
    <property type="protein sequence ID" value="KAH7060473.1"/>
    <property type="molecule type" value="Genomic_DNA"/>
</dbReference>
<accession>A0ABQ8GPD3</accession>
<keyword evidence="2" id="KW-1185">Reference proteome</keyword>
<sequence>MRWESMVSHSFKRDWLAWTVALGSLLQLNPPHMCLHLLLQYVLGLTSRGMAWRTGTRLLIAARSPARTDQIYTIDYHSCRHTEAYTRRLVVRTPPPFSLTTRSLRKTDTSPVVAVFCEYLRLGRYCLMLSAPSVCHPPPATARHRSTKGWVR</sequence>
<evidence type="ECO:0000313" key="2">
    <source>
        <dbReference type="Proteomes" id="UP000774617"/>
    </source>
</evidence>